<sequence length="440" mass="51156">MKTVACKDTIFKLLEQDGPFATRDTIHYQPLFSPFSRNQVVSLKKSHLLNRYFITRNQIFEFLDVRSYVEIKNLIDNEDCRKVTRHRAYSLLSRMFGIAGNESECLTAIKNYSRTADGVIRYLKRAVLSPYSSYLDMDNKVDAIYDPVELLLIPFDDRYHKKARFEAKRKLILMQLAAAIEQRERETEIETKFADFLDFLNNYVWSADAKIGEQEPAFLVSRHSPEDFSCCDVAVHTWDRVLEDTEKSFEPGLKRTLIKRLWFHSGNRKIPIYVIVRKKEPVAKVLKLLRKGEENPDIAVADELGLMGVLDRIADVRIFQKHLVESAFRAGSFLIQEDVSDTLEGRFHHNGNAGSSANTPMLKFFARMGGMRVEFIIHTNKSFLNYIYQRGVAHREYEVNRLFDSGVADLLFPKDIYFLDLASIKSNLLHRFRQQIENEQ</sequence>
<dbReference type="Proteomes" id="UP000184603">
    <property type="component" value="Unassembled WGS sequence"/>
</dbReference>
<dbReference type="STRING" id="1121416.SAMN02745220_05171"/>
<reference evidence="1 2" key="1">
    <citation type="submission" date="2016-12" db="EMBL/GenBank/DDBJ databases">
        <authorList>
            <person name="Song W.-J."/>
            <person name="Kurnit D.M."/>
        </authorList>
    </citation>
    <scope>NUCLEOTIDE SEQUENCE [LARGE SCALE GENOMIC DNA]</scope>
    <source>
        <strain evidence="1 2">DSM 18488</strain>
    </source>
</reference>
<gene>
    <name evidence="1" type="ORF">SAMN02745220_05171</name>
</gene>
<dbReference type="OrthoDB" id="5428646at2"/>
<name>A0A1M7YLK2_9BACT</name>
<dbReference type="RefSeq" id="WP_073617089.1">
    <property type="nucleotide sequence ID" value="NZ_FRFE01000059.1"/>
</dbReference>
<dbReference type="AlphaFoldDB" id="A0A1M7YLK2"/>
<protein>
    <submittedName>
        <fullName evidence="1">Uncharacterized protein</fullName>
    </submittedName>
</protein>
<dbReference type="EMBL" id="FRFE01000059">
    <property type="protein sequence ID" value="SHO53505.1"/>
    <property type="molecule type" value="Genomic_DNA"/>
</dbReference>
<evidence type="ECO:0000313" key="1">
    <source>
        <dbReference type="EMBL" id="SHO53505.1"/>
    </source>
</evidence>
<accession>A0A1M7YLK2</accession>
<proteinExistence type="predicted"/>
<evidence type="ECO:0000313" key="2">
    <source>
        <dbReference type="Proteomes" id="UP000184603"/>
    </source>
</evidence>
<keyword evidence="2" id="KW-1185">Reference proteome</keyword>
<organism evidence="1 2">
    <name type="scientific">Desulfopila aestuarii DSM 18488</name>
    <dbReference type="NCBI Taxonomy" id="1121416"/>
    <lineage>
        <taxon>Bacteria</taxon>
        <taxon>Pseudomonadati</taxon>
        <taxon>Thermodesulfobacteriota</taxon>
        <taxon>Desulfobulbia</taxon>
        <taxon>Desulfobulbales</taxon>
        <taxon>Desulfocapsaceae</taxon>
        <taxon>Desulfopila</taxon>
    </lineage>
</organism>